<dbReference type="STRING" id="60547.GCA_000751215_03759"/>
<organism evidence="1 2">
    <name type="scientific">Caballeronia glathei</name>
    <dbReference type="NCBI Taxonomy" id="60547"/>
    <lineage>
        <taxon>Bacteria</taxon>
        <taxon>Pseudomonadati</taxon>
        <taxon>Pseudomonadota</taxon>
        <taxon>Betaproteobacteria</taxon>
        <taxon>Burkholderiales</taxon>
        <taxon>Burkholderiaceae</taxon>
        <taxon>Caballeronia</taxon>
    </lineage>
</organism>
<protein>
    <submittedName>
        <fullName evidence="1">Uncharacterized protein</fullName>
    </submittedName>
</protein>
<dbReference type="Proteomes" id="UP000027466">
    <property type="component" value="Unassembled WGS sequence"/>
</dbReference>
<evidence type="ECO:0000313" key="1">
    <source>
        <dbReference type="EMBL" id="KDR42101.1"/>
    </source>
</evidence>
<dbReference type="EMBL" id="JFHC01000020">
    <property type="protein sequence ID" value="KDR42101.1"/>
    <property type="molecule type" value="Genomic_DNA"/>
</dbReference>
<keyword evidence="2" id="KW-1185">Reference proteome</keyword>
<dbReference type="RefSeq" id="WP_051672530.1">
    <property type="nucleotide sequence ID" value="NZ_CADFFX010000002.1"/>
</dbReference>
<proteinExistence type="predicted"/>
<evidence type="ECO:0000313" key="2">
    <source>
        <dbReference type="Proteomes" id="UP000027466"/>
    </source>
</evidence>
<dbReference type="AlphaFoldDB" id="A0A069PXI6"/>
<sequence>MKSSLAQDGLVGAGIPLVPREAPHAMSPERMLVSAAIRGEEDERSRERIRRLFFSPLGVYVSHASRARDELRLEIDVATEDLDFALRTLRQVFPEAVIEEIRPRVFERRQH</sequence>
<gene>
    <name evidence="1" type="ORF">BG61_13270</name>
</gene>
<accession>A0A069PXI6</accession>
<name>A0A069PXI6_9BURK</name>
<comment type="caution">
    <text evidence="1">The sequence shown here is derived from an EMBL/GenBank/DDBJ whole genome shotgun (WGS) entry which is preliminary data.</text>
</comment>
<reference evidence="1 2" key="1">
    <citation type="submission" date="2014-03" db="EMBL/GenBank/DDBJ databases">
        <title>Draft Genome Sequences of Four Burkholderia Strains.</title>
        <authorList>
            <person name="Liu X.Y."/>
            <person name="Li C.X."/>
            <person name="Xu J.H."/>
        </authorList>
    </citation>
    <scope>NUCLEOTIDE SEQUENCE [LARGE SCALE GENOMIC DNA]</scope>
    <source>
        <strain evidence="1 2">DSM 50014</strain>
    </source>
</reference>